<feature type="compositionally biased region" description="Basic and acidic residues" evidence="1">
    <location>
        <begin position="918"/>
        <end position="937"/>
    </location>
</feature>
<feature type="compositionally biased region" description="Basic and acidic residues" evidence="1">
    <location>
        <begin position="737"/>
        <end position="747"/>
    </location>
</feature>
<evidence type="ECO:0000313" key="3">
    <source>
        <dbReference type="Proteomes" id="UP000028828"/>
    </source>
</evidence>
<name>A0A086JKK0_TOXGO</name>
<dbReference type="VEuPathDB" id="ToxoDB:TGP89_264980"/>
<feature type="compositionally biased region" description="Basic and acidic residues" evidence="1">
    <location>
        <begin position="1183"/>
        <end position="1272"/>
    </location>
</feature>
<feature type="compositionally biased region" description="Basic residues" evidence="1">
    <location>
        <begin position="748"/>
        <end position="760"/>
    </location>
</feature>
<feature type="region of interest" description="Disordered" evidence="1">
    <location>
        <begin position="132"/>
        <end position="187"/>
    </location>
</feature>
<feature type="compositionally biased region" description="Acidic residues" evidence="1">
    <location>
        <begin position="423"/>
        <end position="435"/>
    </location>
</feature>
<feature type="compositionally biased region" description="Basic and acidic residues" evidence="1">
    <location>
        <begin position="1291"/>
        <end position="1303"/>
    </location>
</feature>
<feature type="compositionally biased region" description="Basic and acidic residues" evidence="1">
    <location>
        <begin position="719"/>
        <end position="728"/>
    </location>
</feature>
<feature type="compositionally biased region" description="Basic and acidic residues" evidence="1">
    <location>
        <begin position="618"/>
        <end position="630"/>
    </location>
</feature>
<feature type="region of interest" description="Disordered" evidence="1">
    <location>
        <begin position="955"/>
        <end position="1007"/>
    </location>
</feature>
<feature type="region of interest" description="Disordered" evidence="1">
    <location>
        <begin position="780"/>
        <end position="937"/>
    </location>
</feature>
<feature type="compositionally biased region" description="Basic and acidic residues" evidence="1">
    <location>
        <begin position="700"/>
        <end position="711"/>
    </location>
</feature>
<organism evidence="2 3">
    <name type="scientific">Toxoplasma gondii p89</name>
    <dbReference type="NCBI Taxonomy" id="943119"/>
    <lineage>
        <taxon>Eukaryota</taxon>
        <taxon>Sar</taxon>
        <taxon>Alveolata</taxon>
        <taxon>Apicomplexa</taxon>
        <taxon>Conoidasida</taxon>
        <taxon>Coccidia</taxon>
        <taxon>Eucoccidiorida</taxon>
        <taxon>Eimeriorina</taxon>
        <taxon>Sarcocystidae</taxon>
        <taxon>Toxoplasma</taxon>
    </lineage>
</organism>
<feature type="region of interest" description="Disordered" evidence="1">
    <location>
        <begin position="1182"/>
        <end position="1303"/>
    </location>
</feature>
<dbReference type="OrthoDB" id="332253at2759"/>
<feature type="compositionally biased region" description="Acidic residues" evidence="1">
    <location>
        <begin position="18"/>
        <end position="33"/>
    </location>
</feature>
<feature type="compositionally biased region" description="Polar residues" evidence="1">
    <location>
        <begin position="981"/>
        <end position="1002"/>
    </location>
</feature>
<gene>
    <name evidence="2" type="ORF">TGP89_264980</name>
</gene>
<feature type="compositionally biased region" description="Basic and acidic residues" evidence="1">
    <location>
        <begin position="132"/>
        <end position="144"/>
    </location>
</feature>
<feature type="region of interest" description="Disordered" evidence="1">
    <location>
        <begin position="422"/>
        <end position="449"/>
    </location>
</feature>
<protein>
    <submittedName>
        <fullName evidence="2">Uncharacterized protein</fullName>
    </submittedName>
</protein>
<comment type="caution">
    <text evidence="2">The sequence shown here is derived from an EMBL/GenBank/DDBJ whole genome shotgun (WGS) entry which is preliminary data.</text>
</comment>
<evidence type="ECO:0000256" key="1">
    <source>
        <dbReference type="SAM" id="MobiDB-lite"/>
    </source>
</evidence>
<feature type="compositionally biased region" description="Polar residues" evidence="1">
    <location>
        <begin position="904"/>
        <end position="916"/>
    </location>
</feature>
<dbReference type="Proteomes" id="UP000028828">
    <property type="component" value="Unassembled WGS sequence"/>
</dbReference>
<accession>A0A086JKK0</accession>
<dbReference type="EMBL" id="AEYI02001832">
    <property type="protein sequence ID" value="KFG32668.1"/>
    <property type="molecule type" value="Genomic_DNA"/>
</dbReference>
<reference evidence="2 3" key="1">
    <citation type="submission" date="2014-03" db="EMBL/GenBank/DDBJ databases">
        <authorList>
            <person name="Sibley D."/>
            <person name="Venepally P."/>
            <person name="Karamycheva S."/>
            <person name="Hadjithomas M."/>
            <person name="Khan A."/>
            <person name="Brunk B."/>
            <person name="Roos D."/>
            <person name="Caler E."/>
            <person name="Lorenzi H."/>
        </authorList>
    </citation>
    <scope>NUCLEOTIDE SEQUENCE [LARGE SCALE GENOMIC DNA]</scope>
    <source>
        <strain evidence="3">p89</strain>
    </source>
</reference>
<sequence>MADPPTRRKGRSAHDWEESLTSDEERGDADADEAGPRRREKRKVISRDASGLRSELWWTTGFGRPHEEIRGRVAIHERQDAADRSPWLLVQLSRLVARPSALLGVQDALDAQLAALYDLQLSRIEAEIGRRHPPGDVEAREREKPGKKRYAGGRDSCQCSSPSRAFPDQPRPGNATAGSPGIASDALSKDHIKAQDGSLSTERRDSAPPPDLTFLSSQVDLPWMWKLAKSPWDFAALPDEALAFMHSTAQRAARFPPFAEAWNLCLRATLHLRIREDSPDLSSPRRHFACSFASPGLQGCSKPLELHHAFFPREGEHGLSFFGVRTLADPAKTGRQSVSRMASEQGGSQYLSAGHEARFARGCVGVEANAGGSVCESVISIPGMRTRLLRVQSSLLRAAASLRSSSRDQVSFLDAPELCGPSEDADAFEEDSESDDSSRTSVASRDGFHSGVDAGNSAESIDGPIAIPCQFAPLLLRPTAYVPESSLVPALRVARVVSTNAETASSSRERNWMAAFPNPPGYELVLVLNLYASCVAQLPERLSGEEVPLPVHVACTVVPLSRREEGDREVLPFCEALRVPFDLPVFLHLRRLEFVRCRSEGTLGFKICRAVAHSAGGKRKENAEDVHESGGGEPGPSVDAHCDGGFVGGCLMSGRGAAPRFALDGGRVVDWGDREGKEKVAESKQGFGPMPPFPPGMVDEAGRLKKAKETGGEEDDLGGDEKKQDGGRTKGSSAALDSKKAKSVRREKERKRRKKRVQQLRKLLKEKLGEDAFDLFESDFEASSHDGSSSEDSSRHLGRRGRNRGSDSSSPRSPSDAMFGDTDSEAIGFPWLDREGHRDRAPWSEAGRRQSGSHGERQKFEKSERDIEPSTDVDDVSGRESRTDASPTDPSQLFDFDGVDGSRLVSTRDISPSCSSPRVDKAQTAEEQRQAENQRRLEPLILSVESFIDEHGHLVFSRGKTGRQKDVGGSESAGGPRRQEQASGRDTVSSRAPASATESGSQKARRLLAATASDREIGRLGLPQKKKPPGYEIAQTRLCMQLEQLARGFAASERDVSDLRPQARSGTKLTKGEKRCVDMGENEGDTQESIRLPLSSNLPLLEVEWKGIRRRVGKKATAASEDAYGGDFDGEERDVHRNRFLAPLYLEGQSWEEQQRLLDCLEKRNSKERRWVQAASQRLAAGLEEKRGEEREKHREKGKREEREEREKRRIDQREEGERGHRQEKPVGVRERGEKREKQREKGEKYPEKETSIETREREHKREELRKVEIRMQRHRPSSPLPRLTRVSLRPHPDSVRAVDKTK</sequence>
<proteinExistence type="predicted"/>
<feature type="region of interest" description="Disordered" evidence="1">
    <location>
        <begin position="677"/>
        <end position="760"/>
    </location>
</feature>
<evidence type="ECO:0000313" key="2">
    <source>
        <dbReference type="EMBL" id="KFG32668.1"/>
    </source>
</evidence>
<feature type="region of interest" description="Disordered" evidence="1">
    <location>
        <begin position="618"/>
        <end position="639"/>
    </location>
</feature>
<feature type="region of interest" description="Disordered" evidence="1">
    <location>
        <begin position="1"/>
        <end position="45"/>
    </location>
</feature>
<feature type="compositionally biased region" description="Low complexity" evidence="1">
    <location>
        <begin position="806"/>
        <end position="816"/>
    </location>
</feature>
<feature type="compositionally biased region" description="Basic and acidic residues" evidence="1">
    <location>
        <begin position="832"/>
        <end position="868"/>
    </location>
</feature>